<protein>
    <submittedName>
        <fullName evidence="2">Phytanoyl-CoA dioxygenase family protein</fullName>
    </submittedName>
</protein>
<dbReference type="SUPFAM" id="SSF51197">
    <property type="entry name" value="Clavaminate synthase-like"/>
    <property type="match status" value="1"/>
</dbReference>
<dbReference type="Proteomes" id="UP001500393">
    <property type="component" value="Unassembled WGS sequence"/>
</dbReference>
<gene>
    <name evidence="2" type="ORF">GCM10009789_60740</name>
</gene>
<keyword evidence="2" id="KW-0223">Dioxygenase</keyword>
<dbReference type="Gene3D" id="2.60.120.620">
    <property type="entry name" value="q2cbj1_9rhob like domain"/>
    <property type="match status" value="1"/>
</dbReference>
<comment type="caution">
    <text evidence="2">The sequence shown here is derived from an EMBL/GenBank/DDBJ whole genome shotgun (WGS) entry which is preliminary data.</text>
</comment>
<evidence type="ECO:0000313" key="2">
    <source>
        <dbReference type="EMBL" id="GAA1598612.1"/>
    </source>
</evidence>
<dbReference type="PANTHER" id="PTHR20883">
    <property type="entry name" value="PHYTANOYL-COA DIOXYGENASE DOMAIN CONTAINING 1"/>
    <property type="match status" value="1"/>
</dbReference>
<feature type="region of interest" description="Disordered" evidence="1">
    <location>
        <begin position="252"/>
        <end position="284"/>
    </location>
</feature>
<dbReference type="PANTHER" id="PTHR20883:SF46">
    <property type="entry name" value="PHYTANOYL-COA HYDROXYLASE"/>
    <property type="match status" value="1"/>
</dbReference>
<proteinExistence type="predicted"/>
<name>A0ABN2E7J4_9ACTN</name>
<accession>A0ABN2E7J4</accession>
<reference evidence="2 3" key="1">
    <citation type="journal article" date="2019" name="Int. J. Syst. Evol. Microbiol.">
        <title>The Global Catalogue of Microorganisms (GCM) 10K type strain sequencing project: providing services to taxonomists for standard genome sequencing and annotation.</title>
        <authorList>
            <consortium name="The Broad Institute Genomics Platform"/>
            <consortium name="The Broad Institute Genome Sequencing Center for Infectious Disease"/>
            <person name="Wu L."/>
            <person name="Ma J."/>
        </authorList>
    </citation>
    <scope>NUCLEOTIDE SEQUENCE [LARGE SCALE GENOMIC DNA]</scope>
    <source>
        <strain evidence="2 3">JCM 14969</strain>
    </source>
</reference>
<dbReference type="Pfam" id="PF05721">
    <property type="entry name" value="PhyH"/>
    <property type="match status" value="1"/>
</dbReference>
<keyword evidence="2" id="KW-0560">Oxidoreductase</keyword>
<evidence type="ECO:0000256" key="1">
    <source>
        <dbReference type="SAM" id="MobiDB-lite"/>
    </source>
</evidence>
<dbReference type="GO" id="GO:0051213">
    <property type="term" value="F:dioxygenase activity"/>
    <property type="evidence" value="ECO:0007669"/>
    <property type="project" value="UniProtKB-KW"/>
</dbReference>
<keyword evidence="3" id="KW-1185">Reference proteome</keyword>
<dbReference type="EMBL" id="BAAAOS010000048">
    <property type="protein sequence ID" value="GAA1598612.1"/>
    <property type="molecule type" value="Genomic_DNA"/>
</dbReference>
<sequence length="284" mass="31298">MANIGVRARPAARAPSFLGSGVPDLEDWRMTITQGSTQLQEFASQYAAQGFVLVKGLLSKEEAAAYRQTSHELLSRLNRDDDPTWQSAMGLSGGKTRLRHLHDAQFYDAAFSRLLVDPRFTDVAAAVMGVENVQLHHTKLFVKPPENGSPFPLHQDYPFFPHKYHRVGAAIFHFDDAPVEKGCVRILPGSHLQGPREHDPEGSYHLPDVPFESAVPQPAEAGDVLFFTYLTVHGSGVNVSNEPRTTWLVQYRDPGDPPTVKTHDHSLGQGMMLRGVDPTGRSGA</sequence>
<organism evidence="2 3">
    <name type="scientific">Kribbella sancticallisti</name>
    <dbReference type="NCBI Taxonomy" id="460087"/>
    <lineage>
        <taxon>Bacteria</taxon>
        <taxon>Bacillati</taxon>
        <taxon>Actinomycetota</taxon>
        <taxon>Actinomycetes</taxon>
        <taxon>Propionibacteriales</taxon>
        <taxon>Kribbellaceae</taxon>
        <taxon>Kribbella</taxon>
    </lineage>
</organism>
<evidence type="ECO:0000313" key="3">
    <source>
        <dbReference type="Proteomes" id="UP001500393"/>
    </source>
</evidence>
<dbReference type="InterPro" id="IPR008775">
    <property type="entry name" value="Phytyl_CoA_dOase-like"/>
</dbReference>